<sequence>MSRNDAINKGERWYYIFGIPARGSLSQPHHGLCGGNTLRPHLHFCVLTTQLLTVKPADSRAAAAAAGSPEQQQQQQRVAILPCRAADAGAPLPLAASPALDGTFMILFSWHKGHISPGNCILSTLPLILEIGSFPATGIVNCSHSGPRDFSKPPTQTDIIPLRIGTSCCPLLSPLVSIRSFMGVRKPHDQLSK</sequence>
<reference evidence="1 2" key="1">
    <citation type="submission" date="2023-03" db="EMBL/GenBank/DDBJ databases">
        <title>High-quality genome of Scylla paramamosain provides insights in environmental adaptation.</title>
        <authorList>
            <person name="Zhang L."/>
        </authorList>
    </citation>
    <scope>NUCLEOTIDE SEQUENCE [LARGE SCALE GENOMIC DNA]</scope>
    <source>
        <strain evidence="1">LZ_2023a</strain>
        <tissue evidence="1">Muscle</tissue>
    </source>
</reference>
<evidence type="ECO:0000313" key="2">
    <source>
        <dbReference type="Proteomes" id="UP001487740"/>
    </source>
</evidence>
<comment type="caution">
    <text evidence="1">The sequence shown here is derived from an EMBL/GenBank/DDBJ whole genome shotgun (WGS) entry which is preliminary data.</text>
</comment>
<dbReference type="Proteomes" id="UP001487740">
    <property type="component" value="Unassembled WGS sequence"/>
</dbReference>
<keyword evidence="2" id="KW-1185">Reference proteome</keyword>
<protein>
    <submittedName>
        <fullName evidence="1">Uncharacterized protein</fullName>
    </submittedName>
</protein>
<evidence type="ECO:0000313" key="1">
    <source>
        <dbReference type="EMBL" id="KAK8405950.1"/>
    </source>
</evidence>
<dbReference type="EMBL" id="JARAKH010000002">
    <property type="protein sequence ID" value="KAK8405950.1"/>
    <property type="molecule type" value="Genomic_DNA"/>
</dbReference>
<gene>
    <name evidence="1" type="ORF">O3P69_006982</name>
</gene>
<organism evidence="1 2">
    <name type="scientific">Scylla paramamosain</name>
    <name type="common">Mud crab</name>
    <dbReference type="NCBI Taxonomy" id="85552"/>
    <lineage>
        <taxon>Eukaryota</taxon>
        <taxon>Metazoa</taxon>
        <taxon>Ecdysozoa</taxon>
        <taxon>Arthropoda</taxon>
        <taxon>Crustacea</taxon>
        <taxon>Multicrustacea</taxon>
        <taxon>Malacostraca</taxon>
        <taxon>Eumalacostraca</taxon>
        <taxon>Eucarida</taxon>
        <taxon>Decapoda</taxon>
        <taxon>Pleocyemata</taxon>
        <taxon>Brachyura</taxon>
        <taxon>Eubrachyura</taxon>
        <taxon>Portunoidea</taxon>
        <taxon>Portunidae</taxon>
        <taxon>Portuninae</taxon>
        <taxon>Scylla</taxon>
    </lineage>
</organism>
<accession>A0AAW0V1Y4</accession>
<proteinExistence type="predicted"/>
<dbReference type="AlphaFoldDB" id="A0AAW0V1Y4"/>
<name>A0AAW0V1Y4_SCYPA</name>